<dbReference type="GO" id="GO:0006508">
    <property type="term" value="P:proteolysis"/>
    <property type="evidence" value="ECO:0007669"/>
    <property type="project" value="InterPro"/>
</dbReference>
<dbReference type="InterPro" id="IPR036852">
    <property type="entry name" value="Peptidase_S8/S53_dom_sf"/>
</dbReference>
<comment type="caution">
    <text evidence="3">The sequence shown here is derived from an EMBL/GenBank/DDBJ whole genome shotgun (WGS) entry which is preliminary data.</text>
</comment>
<dbReference type="Gene3D" id="3.40.50.200">
    <property type="entry name" value="Peptidase S8/S53 domain"/>
    <property type="match status" value="1"/>
</dbReference>
<feature type="domain" description="Peptidase S8/S53" evidence="2">
    <location>
        <begin position="460"/>
        <end position="614"/>
    </location>
</feature>
<accession>A0AAE0K182</accession>
<organism evidence="3 4">
    <name type="scientific">Podospora didyma</name>
    <dbReference type="NCBI Taxonomy" id="330526"/>
    <lineage>
        <taxon>Eukaryota</taxon>
        <taxon>Fungi</taxon>
        <taxon>Dikarya</taxon>
        <taxon>Ascomycota</taxon>
        <taxon>Pezizomycotina</taxon>
        <taxon>Sordariomycetes</taxon>
        <taxon>Sordariomycetidae</taxon>
        <taxon>Sordariales</taxon>
        <taxon>Podosporaceae</taxon>
        <taxon>Podospora</taxon>
    </lineage>
</organism>
<gene>
    <name evidence="3" type="ORF">B0H63DRAFT_514849</name>
</gene>
<dbReference type="Pfam" id="PF00082">
    <property type="entry name" value="Peptidase_S8"/>
    <property type="match status" value="1"/>
</dbReference>
<evidence type="ECO:0000313" key="3">
    <source>
        <dbReference type="EMBL" id="KAK3368168.1"/>
    </source>
</evidence>
<evidence type="ECO:0000313" key="4">
    <source>
        <dbReference type="Proteomes" id="UP001285441"/>
    </source>
</evidence>
<dbReference type="SUPFAM" id="SSF52743">
    <property type="entry name" value="Subtilisin-like"/>
    <property type="match status" value="1"/>
</dbReference>
<evidence type="ECO:0000259" key="2">
    <source>
        <dbReference type="Pfam" id="PF00082"/>
    </source>
</evidence>
<reference evidence="3" key="2">
    <citation type="submission" date="2023-06" db="EMBL/GenBank/DDBJ databases">
        <authorList>
            <consortium name="Lawrence Berkeley National Laboratory"/>
            <person name="Haridas S."/>
            <person name="Hensen N."/>
            <person name="Bonometti L."/>
            <person name="Westerberg I."/>
            <person name="Brannstrom I.O."/>
            <person name="Guillou S."/>
            <person name="Cros-Aarteil S."/>
            <person name="Calhoun S."/>
            <person name="Kuo A."/>
            <person name="Mondo S."/>
            <person name="Pangilinan J."/>
            <person name="Riley R."/>
            <person name="LaButti K."/>
            <person name="Andreopoulos B."/>
            <person name="Lipzen A."/>
            <person name="Chen C."/>
            <person name="Yanf M."/>
            <person name="Daum C."/>
            <person name="Ng V."/>
            <person name="Clum A."/>
            <person name="Steindorff A."/>
            <person name="Ohm R."/>
            <person name="Martin F."/>
            <person name="Silar P."/>
            <person name="Natvig D."/>
            <person name="Lalanne C."/>
            <person name="Gautier V."/>
            <person name="Ament-velasquez S.L."/>
            <person name="Kruys A."/>
            <person name="Hutchinson M.I."/>
            <person name="Powell A.J."/>
            <person name="Barry K."/>
            <person name="Miller A.N."/>
            <person name="Grigoriev I.V."/>
            <person name="Debuchy R."/>
            <person name="Gladieux P."/>
            <person name="Thoren M.H."/>
            <person name="Johannesson H."/>
        </authorList>
    </citation>
    <scope>NUCLEOTIDE SEQUENCE</scope>
    <source>
        <strain evidence="3">CBS 232.78</strain>
    </source>
</reference>
<reference evidence="3" key="1">
    <citation type="journal article" date="2023" name="Mol. Phylogenet. Evol.">
        <title>Genome-scale phylogeny and comparative genomics of the fungal order Sordariales.</title>
        <authorList>
            <person name="Hensen N."/>
            <person name="Bonometti L."/>
            <person name="Westerberg I."/>
            <person name="Brannstrom I.O."/>
            <person name="Guillou S."/>
            <person name="Cros-Aarteil S."/>
            <person name="Calhoun S."/>
            <person name="Haridas S."/>
            <person name="Kuo A."/>
            <person name="Mondo S."/>
            <person name="Pangilinan J."/>
            <person name="Riley R."/>
            <person name="LaButti K."/>
            <person name="Andreopoulos B."/>
            <person name="Lipzen A."/>
            <person name="Chen C."/>
            <person name="Yan M."/>
            <person name="Daum C."/>
            <person name="Ng V."/>
            <person name="Clum A."/>
            <person name="Steindorff A."/>
            <person name="Ohm R.A."/>
            <person name="Martin F."/>
            <person name="Silar P."/>
            <person name="Natvig D.O."/>
            <person name="Lalanne C."/>
            <person name="Gautier V."/>
            <person name="Ament-Velasquez S.L."/>
            <person name="Kruys A."/>
            <person name="Hutchinson M.I."/>
            <person name="Powell A.J."/>
            <person name="Barry K."/>
            <person name="Miller A.N."/>
            <person name="Grigoriev I.V."/>
            <person name="Debuchy R."/>
            <person name="Gladieux P."/>
            <person name="Hiltunen Thoren M."/>
            <person name="Johannesson H."/>
        </authorList>
    </citation>
    <scope>NUCLEOTIDE SEQUENCE</scope>
    <source>
        <strain evidence="3">CBS 232.78</strain>
    </source>
</reference>
<feature type="region of interest" description="Disordered" evidence="1">
    <location>
        <begin position="695"/>
        <end position="723"/>
    </location>
</feature>
<dbReference type="EMBL" id="JAULSW010000010">
    <property type="protein sequence ID" value="KAK3368168.1"/>
    <property type="molecule type" value="Genomic_DNA"/>
</dbReference>
<proteinExistence type="predicted"/>
<keyword evidence="4" id="KW-1185">Reference proteome</keyword>
<dbReference type="InterPro" id="IPR000209">
    <property type="entry name" value="Peptidase_S8/S53_dom"/>
</dbReference>
<dbReference type="Proteomes" id="UP001285441">
    <property type="component" value="Unassembled WGS sequence"/>
</dbReference>
<sequence length="723" mass="81626">MADPRANIAALRKKLTTAEPKVTPEDALNDLFVQQDDDPEKRQIWLQCLGSTIRGTNRKQQADITRIHEDLAKKYQRDATGRKTDADILKELLIHVSIKSSDFRIFADVVKELGKITITEEPASEAKKPCLEMRDGQGRACLHIALTAPFSERRICTCKRIVYKKNNTRKIATWWGCVGNDDLFMVFRWLKTEVNVKKLIEVVVEDGADRGRSVDDLPGGEKKSHSDKAIVACLKDLQVETLDWQRMDIPADVIVAATGMNDKLNKPNNKLTVQSTVKTLYLYYSGLKAVLQSWADRQGLESFEWIREYAKSFKADLQKTFKELNPTKKELIIECVLATRRRALGTESAASKVKDKNEQGFEEQDWLKCMDEFADIMEAVEQQTHTKFGIVVPVKRHIRVALIDDGVKMSYDGLDNNVLHGQYIKRACPKVHLYVAKLDPEPLAQRGEMGGRSERVTFSRDSAAEAIEWAAEEEVDIISMSWAIDKDVNSKTGNHDHGERRLLEAIQKATDKGILLFCANPDKGPGYVDNQTYPKSLLSDQIFWIGAATQDGIRWGQIDVNDTSCNYFLPGVELRIQVESTSRKNLDEPPHEWRKHSGSSLSRALAVGLAAMILHCALVTSKVELDDAAWKWLRSHEGMSKAFESIQVEQSNSGWLPVRRYFELAVKYLDSNSKEAKVEAVCDIVVPGFFKRRPISTTQPDSEPAHGESKKHTAKTTNERVVL</sequence>
<protein>
    <submittedName>
        <fullName evidence="3">Peptidase S8/S53 domain-containing protein</fullName>
    </submittedName>
</protein>
<dbReference type="AlphaFoldDB" id="A0AAE0K182"/>
<evidence type="ECO:0000256" key="1">
    <source>
        <dbReference type="SAM" id="MobiDB-lite"/>
    </source>
</evidence>
<name>A0AAE0K182_9PEZI</name>
<dbReference type="GO" id="GO:0004252">
    <property type="term" value="F:serine-type endopeptidase activity"/>
    <property type="evidence" value="ECO:0007669"/>
    <property type="project" value="InterPro"/>
</dbReference>